<dbReference type="EMBL" id="BQXS01009695">
    <property type="protein sequence ID" value="GKT31550.1"/>
    <property type="molecule type" value="Genomic_DNA"/>
</dbReference>
<evidence type="ECO:0000313" key="1">
    <source>
        <dbReference type="EMBL" id="GKT31550.1"/>
    </source>
</evidence>
<evidence type="ECO:0000313" key="2">
    <source>
        <dbReference type="Proteomes" id="UP001057375"/>
    </source>
</evidence>
<organism evidence="1 2">
    <name type="scientific">Aduncisulcus paluster</name>
    <dbReference type="NCBI Taxonomy" id="2918883"/>
    <lineage>
        <taxon>Eukaryota</taxon>
        <taxon>Metamonada</taxon>
        <taxon>Carpediemonas-like organisms</taxon>
        <taxon>Aduncisulcus</taxon>
    </lineage>
</organism>
<protein>
    <submittedName>
        <fullName evidence="1">Uncharacterized protein</fullName>
    </submittedName>
</protein>
<name>A0ABQ5KG93_9EUKA</name>
<dbReference type="Proteomes" id="UP001057375">
    <property type="component" value="Unassembled WGS sequence"/>
</dbReference>
<dbReference type="Gene3D" id="3.15.10.10">
    <property type="entry name" value="Bactericidal permeability-increasing protein, domain 1"/>
    <property type="match status" value="1"/>
</dbReference>
<gene>
    <name evidence="1" type="ORF">ADUPG1_005960</name>
</gene>
<keyword evidence="2" id="KW-1185">Reference proteome</keyword>
<proteinExistence type="predicted"/>
<comment type="caution">
    <text evidence="1">The sequence shown here is derived from an EMBL/GenBank/DDBJ whole genome shotgun (WGS) entry which is preliminary data.</text>
</comment>
<reference evidence="1" key="1">
    <citation type="submission" date="2022-03" db="EMBL/GenBank/DDBJ databases">
        <title>Draft genome sequence of Aduncisulcus paluster, a free-living microaerophilic Fornicata.</title>
        <authorList>
            <person name="Yuyama I."/>
            <person name="Kume K."/>
            <person name="Tamura T."/>
            <person name="Inagaki Y."/>
            <person name="Hashimoto T."/>
        </authorList>
    </citation>
    <scope>NUCLEOTIDE SEQUENCE</scope>
    <source>
        <strain evidence="1">NY0171</strain>
    </source>
</reference>
<sequence length="542" mass="60590">MEPAVVSYIYSTVIPDTSFDFTVGIVKGDLSLKNFDIESFTFFDDSETVISLLKSQSVDVTMKDAGFVISADYEIKLLTYPYSDCGGIRISLEGVSTFTTLSLFAKPDSSDLSCCVESSEDDDDTCQSCGYIDFPQLDSLKLEIPYFDIEFIGDVNPIIEGLTDFLGSTLIPWFVSFFSQLAVDNINEELLGHDKSPHMRYSGSQIYYQQAGAPNIVISDEYVVLPYYCGYTIVVDNQYIDPNTNLDPFMAEADPSWYATFPEVLANTDFTFFFSPILIHSSWYTQLVTLRSHWYSNGSFTGTKNKLECVSARSGCTSSTMGPSDLSPLFESSTYASLGLTEISECDGCDLEIDWGFADPDLDPVFPEAPTVNVDGLTMIYPDLIVRVRGVDPDSGDNIFTKEFVTTLEFKGLYISDHAFINLIQGFQGVTSIAYNSDSSNEYSTYSNSSDLDSWSEIISITSSVYLQPFFSNYFAFNWAWYHNLPVEYMNGCLLKEEETFYSEDGWIAISANIDSCLCNHDSWRDDSARGDDGMCYCISQT</sequence>
<accession>A0ABQ5KG93</accession>